<keyword evidence="2" id="KW-0812">Transmembrane</keyword>
<protein>
    <recommendedName>
        <fullName evidence="6">Receptor ligand binding region domain-containing protein</fullName>
    </recommendedName>
</protein>
<evidence type="ECO:0000256" key="4">
    <source>
        <dbReference type="ARBA" id="ARBA00023136"/>
    </source>
</evidence>
<dbReference type="InParanoid" id="T1FHG4"/>
<organism evidence="8 9">
    <name type="scientific">Helobdella robusta</name>
    <name type="common">Californian leech</name>
    <dbReference type="NCBI Taxonomy" id="6412"/>
    <lineage>
        <taxon>Eukaryota</taxon>
        <taxon>Metazoa</taxon>
        <taxon>Spiralia</taxon>
        <taxon>Lophotrochozoa</taxon>
        <taxon>Annelida</taxon>
        <taxon>Clitellata</taxon>
        <taxon>Hirudinea</taxon>
        <taxon>Rhynchobdellida</taxon>
        <taxon>Glossiphoniidae</taxon>
        <taxon>Helobdella</taxon>
    </lineage>
</organism>
<dbReference type="SUPFAM" id="SSF53822">
    <property type="entry name" value="Periplasmic binding protein-like I"/>
    <property type="match status" value="1"/>
</dbReference>
<evidence type="ECO:0000313" key="7">
    <source>
        <dbReference type="EMBL" id="ESN91983.1"/>
    </source>
</evidence>
<feature type="signal peptide" evidence="5">
    <location>
        <begin position="1"/>
        <end position="23"/>
    </location>
</feature>
<reference evidence="9" key="1">
    <citation type="submission" date="2012-12" db="EMBL/GenBank/DDBJ databases">
        <authorList>
            <person name="Hellsten U."/>
            <person name="Grimwood J."/>
            <person name="Chapman J.A."/>
            <person name="Shapiro H."/>
            <person name="Aerts A."/>
            <person name="Otillar R.P."/>
            <person name="Terry A.Y."/>
            <person name="Boore J.L."/>
            <person name="Simakov O."/>
            <person name="Marletaz F."/>
            <person name="Cho S.-J."/>
            <person name="Edsinger-Gonzales E."/>
            <person name="Havlak P."/>
            <person name="Kuo D.-H."/>
            <person name="Larsson T."/>
            <person name="Lv J."/>
            <person name="Arendt D."/>
            <person name="Savage R."/>
            <person name="Osoegawa K."/>
            <person name="de Jong P."/>
            <person name="Lindberg D.R."/>
            <person name="Seaver E.C."/>
            <person name="Weisblat D.A."/>
            <person name="Putnam N.H."/>
            <person name="Grigoriev I.V."/>
            <person name="Rokhsar D.S."/>
        </authorList>
    </citation>
    <scope>NUCLEOTIDE SEQUENCE</scope>
</reference>
<dbReference type="RefSeq" id="XP_009029932.1">
    <property type="nucleotide sequence ID" value="XM_009031684.1"/>
</dbReference>
<comment type="subcellular location">
    <subcellularLocation>
        <location evidence="1">Membrane</location>
    </subcellularLocation>
</comment>
<evidence type="ECO:0000313" key="8">
    <source>
        <dbReference type="EnsemblMetazoa" id="HelroP181907"/>
    </source>
</evidence>
<keyword evidence="3" id="KW-1133">Transmembrane helix</keyword>
<feature type="domain" description="Receptor ligand binding region" evidence="6">
    <location>
        <begin position="127"/>
        <end position="399"/>
    </location>
</feature>
<evidence type="ECO:0000256" key="5">
    <source>
        <dbReference type="SAM" id="SignalP"/>
    </source>
</evidence>
<evidence type="ECO:0000256" key="2">
    <source>
        <dbReference type="ARBA" id="ARBA00022692"/>
    </source>
</evidence>
<reference evidence="7 9" key="2">
    <citation type="journal article" date="2013" name="Nature">
        <title>Insights into bilaterian evolution from three spiralian genomes.</title>
        <authorList>
            <person name="Simakov O."/>
            <person name="Marletaz F."/>
            <person name="Cho S.J."/>
            <person name="Edsinger-Gonzales E."/>
            <person name="Havlak P."/>
            <person name="Hellsten U."/>
            <person name="Kuo D.H."/>
            <person name="Larsson T."/>
            <person name="Lv J."/>
            <person name="Arendt D."/>
            <person name="Savage R."/>
            <person name="Osoegawa K."/>
            <person name="de Jong P."/>
            <person name="Grimwood J."/>
            <person name="Chapman J.A."/>
            <person name="Shapiro H."/>
            <person name="Aerts A."/>
            <person name="Otillar R.P."/>
            <person name="Terry A.Y."/>
            <person name="Boore J.L."/>
            <person name="Grigoriev I.V."/>
            <person name="Lindberg D.R."/>
            <person name="Seaver E.C."/>
            <person name="Weisblat D.A."/>
            <person name="Putnam N.H."/>
            <person name="Rokhsar D.S."/>
        </authorList>
    </citation>
    <scope>NUCLEOTIDE SEQUENCE</scope>
</reference>
<evidence type="ECO:0000259" key="6">
    <source>
        <dbReference type="Pfam" id="PF01094"/>
    </source>
</evidence>
<dbReference type="InterPro" id="IPR028082">
    <property type="entry name" value="Peripla_BP_I"/>
</dbReference>
<dbReference type="AlphaFoldDB" id="T1FHG4"/>
<evidence type="ECO:0000256" key="3">
    <source>
        <dbReference type="ARBA" id="ARBA00022989"/>
    </source>
</evidence>
<accession>T1FHG4</accession>
<dbReference type="GeneID" id="20208263"/>
<reference evidence="8" key="3">
    <citation type="submission" date="2015-06" db="UniProtKB">
        <authorList>
            <consortium name="EnsemblMetazoa"/>
        </authorList>
    </citation>
    <scope>IDENTIFICATION</scope>
</reference>
<keyword evidence="9" id="KW-1185">Reference proteome</keyword>
<dbReference type="Proteomes" id="UP000015101">
    <property type="component" value="Unassembled WGS sequence"/>
</dbReference>
<name>T1FHG4_HELRO</name>
<dbReference type="InterPro" id="IPR001828">
    <property type="entry name" value="ANF_lig-bd_rcpt"/>
</dbReference>
<feature type="chain" id="PRO_5010980628" description="Receptor ligand binding region domain-containing protein" evidence="5">
    <location>
        <begin position="24"/>
        <end position="684"/>
    </location>
</feature>
<dbReference type="HOGENOM" id="CLU_402419_0_0_1"/>
<keyword evidence="4" id="KW-0472">Membrane</keyword>
<sequence length="684" mass="79138">MNSKLKIKLLILTLTCVLRQISACLVSDDIVESDYKKSLRIAVVMPVDRVPMSVRLSKDEITMAALMAATRALEECLIDVKGSKAVHFGLNNIKIINEDVNPSDMPFIVGIMNDNTCYTLGKFYATEGKNIPIISIGCRNPGYSIHANLMQNIHRIGGRDESFIESIFLLLKQHPAWKKVILFSSTDSTSVLASNIIKKKFEKLRLLYNTENGLHLVDSFSLPVCTSTKDSLMKIREEFYVHGRWDLFEAALEFLKFSKFNANVFILVMPDCGVVQVMRAAKKLGMFDYGFYIRYAFITYAFTNVNPEAHFKESDPGDVAETKKSLEGLLTVNINRPLKTTWFNFDEKLRLFRDQYNAKHGTFYELSYNLDINTALVFDGIYILMQAIHHTHSDNKSHVIWDYRAIDKFIYELPTDFSLPSSISASRGYFFKYASGAFKVHREKFWNPLRKEWIRINMRFVDLAVEIIQQGQLKVIYEINDQTYHEMFADTRGLVRLSYFAKHLSNDRLHDFIVRISTLTEIDPNIYEPIDYVKNSPEFSTAEARRIFRRSSQRHVKNRHRRYDSWGTNHTISTNDSDAEYLLDEHSVNESSWDYPNFEMDYLNSEEEIFKNCPNCDIKIPWKNLHNVVLNNTKPNELFLQPGIFRWPGGYIVAPSGELESIVGWADQKSYSTTRQSLVVFLRT</sequence>
<dbReference type="EnsemblMetazoa" id="HelroT181907">
    <property type="protein sequence ID" value="HelroP181907"/>
    <property type="gene ID" value="HelroG181907"/>
</dbReference>
<dbReference type="Gene3D" id="3.40.50.2300">
    <property type="match status" value="1"/>
</dbReference>
<keyword evidence="5" id="KW-0732">Signal</keyword>
<dbReference type="EMBL" id="AMQM01007876">
    <property type="status" value="NOT_ANNOTATED_CDS"/>
    <property type="molecule type" value="Genomic_DNA"/>
</dbReference>
<evidence type="ECO:0000313" key="9">
    <source>
        <dbReference type="Proteomes" id="UP000015101"/>
    </source>
</evidence>
<evidence type="ECO:0000256" key="1">
    <source>
        <dbReference type="ARBA" id="ARBA00004370"/>
    </source>
</evidence>
<gene>
    <name evidence="8" type="primary">20208263</name>
    <name evidence="7" type="ORF">HELRODRAFT_181907</name>
</gene>
<dbReference type="GO" id="GO:0016020">
    <property type="term" value="C:membrane"/>
    <property type="evidence" value="ECO:0007669"/>
    <property type="project" value="UniProtKB-SubCell"/>
</dbReference>
<dbReference type="CTD" id="20208263"/>
<dbReference type="KEGG" id="hro:HELRODRAFT_181907"/>
<dbReference type="Pfam" id="PF01094">
    <property type="entry name" value="ANF_receptor"/>
    <property type="match status" value="1"/>
</dbReference>
<proteinExistence type="predicted"/>
<dbReference type="EMBL" id="KB097680">
    <property type="protein sequence ID" value="ESN91983.1"/>
    <property type="molecule type" value="Genomic_DNA"/>
</dbReference>